<protein>
    <submittedName>
        <fullName evidence="2">Uncharacterized protein</fullName>
    </submittedName>
</protein>
<feature type="region of interest" description="Disordered" evidence="1">
    <location>
        <begin position="44"/>
        <end position="73"/>
    </location>
</feature>
<name>A0AAD4D1J8_9FUNG</name>
<keyword evidence="3" id="KW-1185">Reference proteome</keyword>
<proteinExistence type="predicted"/>
<evidence type="ECO:0000313" key="2">
    <source>
        <dbReference type="EMBL" id="KAG0255325.1"/>
    </source>
</evidence>
<reference evidence="2" key="1">
    <citation type="journal article" date="2020" name="Fungal Divers.">
        <title>Resolving the Mortierellaceae phylogeny through synthesis of multi-gene phylogenetics and phylogenomics.</title>
        <authorList>
            <person name="Vandepol N."/>
            <person name="Liber J."/>
            <person name="Desiro A."/>
            <person name="Na H."/>
            <person name="Kennedy M."/>
            <person name="Barry K."/>
            <person name="Grigoriev I.V."/>
            <person name="Miller A.N."/>
            <person name="O'Donnell K."/>
            <person name="Stajich J.E."/>
            <person name="Bonito G."/>
        </authorList>
    </citation>
    <scope>NUCLEOTIDE SEQUENCE</scope>
    <source>
        <strain evidence="2">NRRL 28262</strain>
    </source>
</reference>
<dbReference type="AlphaFoldDB" id="A0AAD4D1J8"/>
<sequence length="101" mass="11292">MGPTHAQYHHYIPRFILQTFADNFSLIKSNTEYLATSTPGVFESTERPIVKQGGGKKGKKSKEQKDSGPPPREIAHHINVYQVADCTIELSDIARAYGIFD</sequence>
<accession>A0AAD4D1J8</accession>
<organism evidence="2 3">
    <name type="scientific">Linnemannia exigua</name>
    <dbReference type="NCBI Taxonomy" id="604196"/>
    <lineage>
        <taxon>Eukaryota</taxon>
        <taxon>Fungi</taxon>
        <taxon>Fungi incertae sedis</taxon>
        <taxon>Mucoromycota</taxon>
        <taxon>Mortierellomycotina</taxon>
        <taxon>Mortierellomycetes</taxon>
        <taxon>Mortierellales</taxon>
        <taxon>Mortierellaceae</taxon>
        <taxon>Linnemannia</taxon>
    </lineage>
</organism>
<feature type="non-terminal residue" evidence="2">
    <location>
        <position position="101"/>
    </location>
</feature>
<evidence type="ECO:0000256" key="1">
    <source>
        <dbReference type="SAM" id="MobiDB-lite"/>
    </source>
</evidence>
<dbReference type="Proteomes" id="UP001194580">
    <property type="component" value="Unassembled WGS sequence"/>
</dbReference>
<gene>
    <name evidence="2" type="ORF">BGZ95_005786</name>
</gene>
<evidence type="ECO:0000313" key="3">
    <source>
        <dbReference type="Proteomes" id="UP001194580"/>
    </source>
</evidence>
<comment type="caution">
    <text evidence="2">The sequence shown here is derived from an EMBL/GenBank/DDBJ whole genome shotgun (WGS) entry which is preliminary data.</text>
</comment>
<dbReference type="EMBL" id="JAAAIL010002678">
    <property type="protein sequence ID" value="KAG0255325.1"/>
    <property type="molecule type" value="Genomic_DNA"/>
</dbReference>